<dbReference type="Pfam" id="PF21056">
    <property type="entry name" value="ZSWIM1-3_RNaseH-like"/>
    <property type="match status" value="1"/>
</dbReference>
<keyword evidence="1" id="KW-0479">Metal-binding</keyword>
<dbReference type="PROSITE" id="PS00028">
    <property type="entry name" value="ZINC_FINGER_C2H2_1"/>
    <property type="match status" value="3"/>
</dbReference>
<dbReference type="InParanoid" id="A0A1Y1MFB4"/>
<dbReference type="SUPFAM" id="SSF57667">
    <property type="entry name" value="beta-beta-alpha zinc fingers"/>
    <property type="match status" value="1"/>
</dbReference>
<evidence type="ECO:0000313" key="5">
    <source>
        <dbReference type="Proteomes" id="UP000327044"/>
    </source>
</evidence>
<dbReference type="InterPro" id="IPR048324">
    <property type="entry name" value="ZSWIM1-3_RNaseH-like"/>
</dbReference>
<evidence type="ECO:0000313" key="4">
    <source>
        <dbReference type="EMBL" id="KAB0805351.1"/>
    </source>
</evidence>
<name>A0A1Y1MFB4_PHOPY</name>
<dbReference type="SMART" id="SM00355">
    <property type="entry name" value="ZnF_C2H2"/>
    <property type="match status" value="3"/>
</dbReference>
<reference evidence="4" key="3">
    <citation type="submission" date="2019-08" db="EMBL/GenBank/DDBJ databases">
        <authorList>
            <consortium name="Photinus pyralis genome working group"/>
            <person name="Fallon T.R."/>
            <person name="Sander Lower S.E."/>
            <person name="Weng J.-K."/>
        </authorList>
    </citation>
    <scope>NUCLEOTIDE SEQUENCE</scope>
    <source>
        <strain evidence="4">1611_PpyrPB1</strain>
        <tissue evidence="4">Whole body</tissue>
    </source>
</reference>
<keyword evidence="1" id="KW-0863">Zinc-finger</keyword>
<dbReference type="Proteomes" id="UP000327044">
    <property type="component" value="Unassembled WGS sequence"/>
</dbReference>
<dbReference type="InterPro" id="IPR013087">
    <property type="entry name" value="Znf_C2H2_type"/>
</dbReference>
<sequence>MNTHMCVVCDKTFNSKGNVSRHLKAIHGVQHAPKRGARHMGIICGICKKEFFDKATLTRHTAKVHKLSQHVVYDKNKNIRCEECKVAFSCKKQLIRHLVALHEFEEVYIQQEFMRIEDFREWLKCEEESNKVEYSRVNGKTIGKQFSRYLYECNRSGKPPNTCTRKRLQKSQGSVKIGYACTSHIIIKVNNSTGAVHMKYLKTHYGHTFELQHIRIPESSKTAVASKLSLGVSVPKIINSVRDSIDENALQRVDLITKKDISNIRKSFGLNVLDGVRHSDDAISVALWAKECLNDKNNPILFYKTQGSEDTVYSLDTSDFCLILMNKFQMEAIGRFANKFICIDSTHGTNPYDFELTTLMVSDDFGEGMPVAYMIANRTDTRVCEIFFINIKAAVGHVATNTFMSDITNIYYNAWVSVMGTVSNRLYCSWHIDRAWKSNLMKICCINREDSIEKRKKVYKALKVLQTTLDNEKFEKYYEEFLTELCNDPDTKSFYEYFCNNYGNNYLSWAYCYRKELQINTNMYLESMHRIIKYEYLEGKKVKRLDKSLHNLLRFTRDKQVERLIKLTKGKTTDRLTAINSSHKRAIDSNFSCERIETSHDDYQQWSVCNLKKETTYVVTEKTPDTCCALICQTCRVCYHSYSCTCVDYFIKSNICKHIHFIRIQNFEDASNTLSNSESKENSVHEEIESSLKSLSKESRDSGKLQNTLVDKALEVVALARKCTVPDILTTALKQVTASSLLLKMDGETKQIPKFQMTEATKMEPSNKKIMKQISFFSTKKRRKQLHK</sequence>
<dbReference type="OrthoDB" id="6426693at2759"/>
<dbReference type="EMBL" id="VVIM01000001">
    <property type="protein sequence ID" value="KAB0805351.1"/>
    <property type="molecule type" value="Genomic_DNA"/>
</dbReference>
<dbReference type="Pfam" id="PF00096">
    <property type="entry name" value="zf-C2H2"/>
    <property type="match status" value="2"/>
</dbReference>
<keyword evidence="1" id="KW-0862">Zinc</keyword>
<feature type="domain" description="C2H2-type" evidence="2">
    <location>
        <begin position="4"/>
        <end position="32"/>
    </location>
</feature>
<evidence type="ECO:0000259" key="2">
    <source>
        <dbReference type="PROSITE" id="PS50157"/>
    </source>
</evidence>
<evidence type="ECO:0000313" key="3">
    <source>
        <dbReference type="EMBL" id="JAV83698.1"/>
    </source>
</evidence>
<keyword evidence="5" id="KW-1185">Reference proteome</keyword>
<protein>
    <recommendedName>
        <fullName evidence="2">C2H2-type domain-containing protein</fullName>
    </recommendedName>
</protein>
<reference evidence="3" key="1">
    <citation type="journal article" date="2016" name="Sci. Rep.">
        <title>Molecular characterization of firefly nuptial gifts: a multi-omics approach sheds light on postcopulatory sexual selection.</title>
        <authorList>
            <person name="Al-Wathiqui N."/>
            <person name="Fallon T.R."/>
            <person name="South A."/>
            <person name="Weng J.K."/>
            <person name="Lewis S.M."/>
        </authorList>
    </citation>
    <scope>NUCLEOTIDE SEQUENCE</scope>
</reference>
<organism evidence="3">
    <name type="scientific">Photinus pyralis</name>
    <name type="common">Common eastern firefly</name>
    <name type="synonym">Lampyris pyralis</name>
    <dbReference type="NCBI Taxonomy" id="7054"/>
    <lineage>
        <taxon>Eukaryota</taxon>
        <taxon>Metazoa</taxon>
        <taxon>Ecdysozoa</taxon>
        <taxon>Arthropoda</taxon>
        <taxon>Hexapoda</taxon>
        <taxon>Insecta</taxon>
        <taxon>Pterygota</taxon>
        <taxon>Neoptera</taxon>
        <taxon>Endopterygota</taxon>
        <taxon>Coleoptera</taxon>
        <taxon>Polyphaga</taxon>
        <taxon>Elateriformia</taxon>
        <taxon>Elateroidea</taxon>
        <taxon>Lampyridae</taxon>
        <taxon>Lampyrinae</taxon>
        <taxon>Photinus</taxon>
    </lineage>
</organism>
<evidence type="ECO:0000256" key="1">
    <source>
        <dbReference type="PROSITE-ProRule" id="PRU00042"/>
    </source>
</evidence>
<dbReference type="EMBL" id="GEZM01034619">
    <property type="protein sequence ID" value="JAV83698.1"/>
    <property type="molecule type" value="Transcribed_RNA"/>
</dbReference>
<dbReference type="Gene3D" id="3.30.160.60">
    <property type="entry name" value="Classic Zinc Finger"/>
    <property type="match status" value="1"/>
</dbReference>
<dbReference type="InterPro" id="IPR052797">
    <property type="entry name" value="RegFact_GeneExpr_CellDeath"/>
</dbReference>
<gene>
    <name evidence="4" type="ORF">PPYR_02321</name>
</gene>
<reference evidence="4 5" key="2">
    <citation type="journal article" date="2018" name="Elife">
        <title>Firefly genomes illuminate parallel origins of bioluminescence in beetles.</title>
        <authorList>
            <person name="Fallon T.R."/>
            <person name="Lower S.E."/>
            <person name="Chang C.H."/>
            <person name="Bessho-Uehara M."/>
            <person name="Martin G.J."/>
            <person name="Bewick A.J."/>
            <person name="Behringer M."/>
            <person name="Debat H.J."/>
            <person name="Wong I."/>
            <person name="Day J.C."/>
            <person name="Suvorov A."/>
            <person name="Silva C.J."/>
            <person name="Stanger-Hall K.F."/>
            <person name="Hall D.W."/>
            <person name="Schmitz R.J."/>
            <person name="Nelson D.R."/>
            <person name="Lewis S.M."/>
            <person name="Shigenobu S."/>
            <person name="Bybee S.M."/>
            <person name="Larracuente A.M."/>
            <person name="Oba Y."/>
            <person name="Weng J.K."/>
        </authorList>
    </citation>
    <scope>NUCLEOTIDE SEQUENCE [LARGE SCALE GENOMIC DNA]</scope>
    <source>
        <strain evidence="4">1611_PpyrPB1</strain>
        <tissue evidence="4">Whole body</tissue>
    </source>
</reference>
<dbReference type="InterPro" id="IPR036236">
    <property type="entry name" value="Znf_C2H2_sf"/>
</dbReference>
<feature type="domain" description="C2H2-type" evidence="2">
    <location>
        <begin position="42"/>
        <end position="70"/>
    </location>
</feature>
<feature type="domain" description="C2H2-type" evidence="2">
    <location>
        <begin position="79"/>
        <end position="107"/>
    </location>
</feature>
<dbReference type="PANTHER" id="PTHR33936">
    <property type="entry name" value="PROTEIN CBG17840"/>
    <property type="match status" value="1"/>
</dbReference>
<proteinExistence type="predicted"/>
<dbReference type="GO" id="GO:0008270">
    <property type="term" value="F:zinc ion binding"/>
    <property type="evidence" value="ECO:0007669"/>
    <property type="project" value="UniProtKB-KW"/>
</dbReference>
<dbReference type="PANTHER" id="PTHR33936:SF24">
    <property type="entry name" value="C2H2-TYPE DOMAIN-CONTAINING PROTEIN"/>
    <property type="match status" value="1"/>
</dbReference>
<dbReference type="PROSITE" id="PS50157">
    <property type="entry name" value="ZINC_FINGER_C2H2_2"/>
    <property type="match status" value="3"/>
</dbReference>
<accession>A0A1Y1MFB4</accession>
<dbReference type="AlphaFoldDB" id="A0A1Y1MFB4"/>